<protein>
    <submittedName>
        <fullName evidence="3">Putative ABC transport system permease protein</fullName>
    </submittedName>
</protein>
<dbReference type="GO" id="GO:0022857">
    <property type="term" value="F:transmembrane transporter activity"/>
    <property type="evidence" value="ECO:0007669"/>
    <property type="project" value="TreeGrafter"/>
</dbReference>
<dbReference type="InterPro" id="IPR050250">
    <property type="entry name" value="Macrolide_Exporter_MacB"/>
</dbReference>
<dbReference type="GO" id="GO:0005886">
    <property type="term" value="C:plasma membrane"/>
    <property type="evidence" value="ECO:0007669"/>
    <property type="project" value="TreeGrafter"/>
</dbReference>
<feature type="transmembrane region" description="Helical" evidence="2">
    <location>
        <begin position="269"/>
        <end position="302"/>
    </location>
</feature>
<dbReference type="EMBL" id="FXAR01000007">
    <property type="protein sequence ID" value="SMG32950.1"/>
    <property type="molecule type" value="Genomic_DNA"/>
</dbReference>
<feature type="transmembrane region" description="Helical" evidence="2">
    <location>
        <begin position="695"/>
        <end position="718"/>
    </location>
</feature>
<proteinExistence type="predicted"/>
<keyword evidence="2" id="KW-1133">Transmembrane helix</keyword>
<keyword evidence="2" id="KW-0812">Transmembrane</keyword>
<dbReference type="Proteomes" id="UP000193309">
    <property type="component" value="Unassembled WGS sequence"/>
</dbReference>
<feature type="transmembrane region" description="Helical" evidence="2">
    <location>
        <begin position="795"/>
        <end position="816"/>
    </location>
</feature>
<evidence type="ECO:0000256" key="2">
    <source>
        <dbReference type="SAM" id="Phobius"/>
    </source>
</evidence>
<feature type="region of interest" description="Disordered" evidence="1">
    <location>
        <begin position="1"/>
        <end position="45"/>
    </location>
</feature>
<dbReference type="PANTHER" id="PTHR30572">
    <property type="entry name" value="MEMBRANE COMPONENT OF TRANSPORTER-RELATED"/>
    <property type="match status" value="1"/>
</dbReference>
<gene>
    <name evidence="3" type="ORF">SAMN06295981_2030</name>
</gene>
<feature type="transmembrane region" description="Helical" evidence="2">
    <location>
        <begin position="223"/>
        <end position="248"/>
    </location>
</feature>
<evidence type="ECO:0000313" key="4">
    <source>
        <dbReference type="Proteomes" id="UP000193309"/>
    </source>
</evidence>
<feature type="transmembrane region" description="Helical" evidence="2">
    <location>
        <begin position="394"/>
        <end position="415"/>
    </location>
</feature>
<sequence>MVTSEHSASEAVLGSTVRTSAELSGGSCGQSIDRSRHDCEGDPVPGTALELLEEHLPEGFEAELHYTTWGSASTEHRRTGLNVQQRATGKIPPPGQIYLPNSAAQALRVQAGDTVTFTPEGPGAAGVELTVAGTSPGFDALVGEPTLLAPADSPEPVDETYRSTWVITGPDEFTWDDVLALNAVGFTVRAEDVIDNPPPLDRVPEQFRTVHYPSTGSSDTITLFLMGVAALVVGVLFLLVISPVFTIATTRMSRIFALMSSQGATPGHIRLAVLAYGLVAGVLGASAGAALGVGAATVSWMLTYPGWPLTVPCGYVALLWLLAVIASTATSLLPAWVAARASISTGVQGATPDRLLRWHPWMTVGPVGLMLLAGVTGVMWLTVDHGVISYYGPLPALAFVVLLAASAPALVWAMGRMGRSAPLAWRLALRDTGRQSLRSVPALAAIMTVVAMTVAFHAGSQAASGRSHDLYGSVYESQSILITPEWQDGYSARERDVEDVVSHVLSVTGPAERTTLRGVRSDWYGESFYEINYGEFCRTQPASEQCALWERHDRVSGPLEWASGSFLEASPEMLDLLRIDAPVDLTAPAILVPRDTIVEELTLQDKVYHPDTDTHELLDEVTLPVLPVLPELMSATIITPAGLAEIGAPVNYVGTVLTPAEEVTFDMRRDIAAWVQEETVGTTVNVLPLNNRPDWWPAAFAGILGLGVVVVITLVLALSWQGARRQFALLDAVGATPSLPSRVSGAFAALLALAGSPAGAVFGYLAAWLMSSRTLVHPTGVVMETGTVGYLVPDWRLLLILLVATPVLAWAVGSLFHRRPGELEYRET</sequence>
<dbReference type="NCBIfam" id="TIGR01167">
    <property type="entry name" value="LPXTG_anchor"/>
    <property type="match status" value="1"/>
</dbReference>
<evidence type="ECO:0000256" key="1">
    <source>
        <dbReference type="SAM" id="MobiDB-lite"/>
    </source>
</evidence>
<feature type="transmembrane region" description="Helical" evidence="2">
    <location>
        <begin position="747"/>
        <end position="770"/>
    </location>
</feature>
<name>A0A1X7JWX1_9CORY</name>
<dbReference type="STRING" id="1610489.SAMN06295981_2030"/>
<dbReference type="PANTHER" id="PTHR30572:SF4">
    <property type="entry name" value="ABC TRANSPORTER PERMEASE YTRF"/>
    <property type="match status" value="1"/>
</dbReference>
<feature type="transmembrane region" description="Helical" evidence="2">
    <location>
        <begin position="314"/>
        <end position="339"/>
    </location>
</feature>
<dbReference type="AlphaFoldDB" id="A0A1X7JWX1"/>
<organism evidence="3 4">
    <name type="scientific">Corynebacterium pollutisoli</name>
    <dbReference type="NCBI Taxonomy" id="1610489"/>
    <lineage>
        <taxon>Bacteria</taxon>
        <taxon>Bacillati</taxon>
        <taxon>Actinomycetota</taxon>
        <taxon>Actinomycetes</taxon>
        <taxon>Mycobacteriales</taxon>
        <taxon>Corynebacteriaceae</taxon>
        <taxon>Corynebacterium</taxon>
    </lineage>
</organism>
<keyword evidence="2" id="KW-0472">Membrane</keyword>
<evidence type="ECO:0000313" key="3">
    <source>
        <dbReference type="EMBL" id="SMG32950.1"/>
    </source>
</evidence>
<keyword evidence="4" id="KW-1185">Reference proteome</keyword>
<reference evidence="4" key="1">
    <citation type="submission" date="2017-04" db="EMBL/GenBank/DDBJ databases">
        <authorList>
            <person name="Varghese N."/>
            <person name="Submissions S."/>
        </authorList>
    </citation>
    <scope>NUCLEOTIDE SEQUENCE [LARGE SCALE GENOMIC DNA]</scope>
    <source>
        <strain evidence="4">VDS</strain>
    </source>
</reference>
<feature type="transmembrane region" description="Helical" evidence="2">
    <location>
        <begin position="436"/>
        <end position="458"/>
    </location>
</feature>
<feature type="transmembrane region" description="Helical" evidence="2">
    <location>
        <begin position="360"/>
        <end position="382"/>
    </location>
</feature>
<accession>A0A1X7JWX1</accession>